<comment type="catalytic activity">
    <reaction evidence="5">
        <text>O-phospho-L-tyrosyl-[protein] + H2O = L-tyrosyl-[protein] + phosphate</text>
        <dbReference type="Rhea" id="RHEA:10684"/>
        <dbReference type="Rhea" id="RHEA-COMP:10136"/>
        <dbReference type="Rhea" id="RHEA-COMP:20101"/>
        <dbReference type="ChEBI" id="CHEBI:15377"/>
        <dbReference type="ChEBI" id="CHEBI:43474"/>
        <dbReference type="ChEBI" id="CHEBI:46858"/>
        <dbReference type="ChEBI" id="CHEBI:61978"/>
        <dbReference type="EC" id="3.1.3.48"/>
    </reaction>
</comment>
<dbReference type="Gene3D" id="3.40.50.2300">
    <property type="match status" value="1"/>
</dbReference>
<accession>A0ABU9EBD3</accession>
<comment type="caution">
    <text evidence="7">The sequence shown here is derived from an EMBL/GenBank/DDBJ whole genome shotgun (WGS) entry which is preliminary data.</text>
</comment>
<evidence type="ECO:0000256" key="3">
    <source>
        <dbReference type="ARBA" id="ARBA00022801"/>
    </source>
</evidence>
<dbReference type="InterPro" id="IPR017867">
    <property type="entry name" value="Tyr_phospatase_low_mol_wt"/>
</dbReference>
<evidence type="ECO:0000256" key="4">
    <source>
        <dbReference type="ARBA" id="ARBA00022912"/>
    </source>
</evidence>
<dbReference type="InterPro" id="IPR023485">
    <property type="entry name" value="Ptyr_pPase"/>
</dbReference>
<proteinExistence type="inferred from homology"/>
<gene>
    <name evidence="7" type="ORF">WI372_12790</name>
</gene>
<feature type="domain" description="Phosphotyrosine protein phosphatase I" evidence="6">
    <location>
        <begin position="27"/>
        <end position="169"/>
    </location>
</feature>
<dbReference type="Pfam" id="PF01451">
    <property type="entry name" value="LMWPc"/>
    <property type="match status" value="1"/>
</dbReference>
<dbReference type="Proteomes" id="UP001484239">
    <property type="component" value="Unassembled WGS sequence"/>
</dbReference>
<evidence type="ECO:0000313" key="8">
    <source>
        <dbReference type="Proteomes" id="UP001484239"/>
    </source>
</evidence>
<evidence type="ECO:0000259" key="6">
    <source>
        <dbReference type="SMART" id="SM00226"/>
    </source>
</evidence>
<dbReference type="SMART" id="SM00226">
    <property type="entry name" value="LMWPc"/>
    <property type="match status" value="1"/>
</dbReference>
<evidence type="ECO:0000256" key="5">
    <source>
        <dbReference type="ARBA" id="ARBA00051722"/>
    </source>
</evidence>
<evidence type="ECO:0000313" key="7">
    <source>
        <dbReference type="EMBL" id="MEK9501861.1"/>
    </source>
</evidence>
<dbReference type="EC" id="3.1.3.48" evidence="2"/>
<dbReference type="RefSeq" id="WP_405287221.1">
    <property type="nucleotide sequence ID" value="NZ_JBBHLI010000007.1"/>
</dbReference>
<evidence type="ECO:0000256" key="1">
    <source>
        <dbReference type="ARBA" id="ARBA00011063"/>
    </source>
</evidence>
<reference evidence="7 8" key="1">
    <citation type="submission" date="2024-02" db="EMBL/GenBank/DDBJ databases">
        <title>A novel Gemmatimonadota bacterium.</title>
        <authorList>
            <person name="Du Z.-J."/>
            <person name="Ye Y.-Q."/>
        </authorList>
    </citation>
    <scope>NUCLEOTIDE SEQUENCE [LARGE SCALE GENOMIC DNA]</scope>
    <source>
        <strain evidence="7 8">DH-20</strain>
    </source>
</reference>
<dbReference type="PANTHER" id="PTHR11717:SF31">
    <property type="entry name" value="LOW MOLECULAR WEIGHT PROTEIN-TYROSINE-PHOSPHATASE ETP-RELATED"/>
    <property type="match status" value="1"/>
</dbReference>
<dbReference type="PANTHER" id="PTHR11717">
    <property type="entry name" value="LOW MOLECULAR WEIGHT PROTEIN TYROSINE PHOSPHATASE"/>
    <property type="match status" value="1"/>
</dbReference>
<organism evidence="7 8">
    <name type="scientific">Gaopeijia maritima</name>
    <dbReference type="NCBI Taxonomy" id="3119007"/>
    <lineage>
        <taxon>Bacteria</taxon>
        <taxon>Pseudomonadati</taxon>
        <taxon>Gemmatimonadota</taxon>
        <taxon>Longimicrobiia</taxon>
        <taxon>Gaopeijiales</taxon>
        <taxon>Gaopeijiaceae</taxon>
        <taxon>Gaopeijia</taxon>
    </lineage>
</organism>
<keyword evidence="4" id="KW-0904">Protein phosphatase</keyword>
<dbReference type="EMBL" id="JBBHLI010000007">
    <property type="protein sequence ID" value="MEK9501861.1"/>
    <property type="molecule type" value="Genomic_DNA"/>
</dbReference>
<name>A0ABU9EBD3_9BACT</name>
<dbReference type="InterPro" id="IPR050438">
    <property type="entry name" value="LMW_PTPase"/>
</dbReference>
<comment type="similarity">
    <text evidence="1">Belongs to the low molecular weight phosphotyrosine protein phosphatase family.</text>
</comment>
<evidence type="ECO:0000256" key="2">
    <source>
        <dbReference type="ARBA" id="ARBA00013064"/>
    </source>
</evidence>
<dbReference type="InterPro" id="IPR036196">
    <property type="entry name" value="Ptyr_pPase_sf"/>
</dbReference>
<keyword evidence="3" id="KW-0378">Hydrolase</keyword>
<protein>
    <recommendedName>
        <fullName evidence="2">protein-tyrosine-phosphatase</fullName>
        <ecNumber evidence="2">3.1.3.48</ecNumber>
    </recommendedName>
</protein>
<keyword evidence="8" id="KW-1185">Reference proteome</keyword>
<dbReference type="SUPFAM" id="SSF52788">
    <property type="entry name" value="Phosphotyrosine protein phosphatases I"/>
    <property type="match status" value="1"/>
</dbReference>
<sequence>MINRVEALLHPGRRRAALARAQARSDRSVVFICYGNICRSPFAELWMRRHDPEGAARYLSAGFRPGGRSSPDTAIAVSADRFDLDLRPHVSRGLDEVPEGDHLWVVMERVHRQGLMAEGVPADDIVYLGDLDPGPVERRAIIDPYGRDPEVFEAIYDRIVRCLRELPGDASA</sequence>
<dbReference type="PRINTS" id="PR00719">
    <property type="entry name" value="LMWPTPASE"/>
</dbReference>